<dbReference type="SUPFAM" id="SSF48403">
    <property type="entry name" value="Ankyrin repeat"/>
    <property type="match status" value="1"/>
</dbReference>
<accession>A0AAI8YPL5</accession>
<keyword evidence="3" id="KW-1185">Reference proteome</keyword>
<reference evidence="2" key="1">
    <citation type="submission" date="2023-10" db="EMBL/GenBank/DDBJ databases">
        <authorList>
            <person name="Hackl T."/>
        </authorList>
    </citation>
    <scope>NUCLEOTIDE SEQUENCE</scope>
</reference>
<sequence length="233" mass="26098">MANEQNSETGATPSSNDVVYDSRRKYSPPTSCQLSIDAWWHITHANLSTGDIFRLSRVNQALWSLLLHRCSVLDAQSQASEFLQRPCALYTAIRQCRALSVIEVIVRAYVSVAPFLIEAPPSGSFWEPSLHLAVRINRFDVVDLLLRSHCDVNIRWSGPWGECPSGAHRSCGAARVRCRNALCVARLAGNEAMARFLLERGVEDYVPSGVAHVEHCMRCRVDLETLRFRTLMG</sequence>
<proteinExistence type="predicted"/>
<evidence type="ECO:0000313" key="2">
    <source>
        <dbReference type="EMBL" id="CAJ2512529.1"/>
    </source>
</evidence>
<feature type="compositionally biased region" description="Polar residues" evidence="1">
    <location>
        <begin position="1"/>
        <end position="17"/>
    </location>
</feature>
<dbReference type="InterPro" id="IPR002110">
    <property type="entry name" value="Ankyrin_rpt"/>
</dbReference>
<dbReference type="AlphaFoldDB" id="A0AAI8YPL5"/>
<evidence type="ECO:0000256" key="1">
    <source>
        <dbReference type="SAM" id="MobiDB-lite"/>
    </source>
</evidence>
<protein>
    <submittedName>
        <fullName evidence="2">Uu.00g055440.m01.CDS01</fullName>
    </submittedName>
</protein>
<dbReference type="EMBL" id="CAUWAG010000019">
    <property type="protein sequence ID" value="CAJ2512529.1"/>
    <property type="molecule type" value="Genomic_DNA"/>
</dbReference>
<gene>
    <name evidence="2" type="ORF">KHLLAP_LOCUS12997</name>
</gene>
<evidence type="ECO:0000313" key="3">
    <source>
        <dbReference type="Proteomes" id="UP001295740"/>
    </source>
</evidence>
<dbReference type="Proteomes" id="UP001295740">
    <property type="component" value="Unassembled WGS sequence"/>
</dbReference>
<name>A0AAI8YPL5_9PEZI</name>
<comment type="caution">
    <text evidence="2">The sequence shown here is derived from an EMBL/GenBank/DDBJ whole genome shotgun (WGS) entry which is preliminary data.</text>
</comment>
<dbReference type="Gene3D" id="1.25.40.20">
    <property type="entry name" value="Ankyrin repeat-containing domain"/>
    <property type="match status" value="1"/>
</dbReference>
<dbReference type="InterPro" id="IPR036770">
    <property type="entry name" value="Ankyrin_rpt-contain_sf"/>
</dbReference>
<organism evidence="2 3">
    <name type="scientific">Anthostomella pinea</name>
    <dbReference type="NCBI Taxonomy" id="933095"/>
    <lineage>
        <taxon>Eukaryota</taxon>
        <taxon>Fungi</taxon>
        <taxon>Dikarya</taxon>
        <taxon>Ascomycota</taxon>
        <taxon>Pezizomycotina</taxon>
        <taxon>Sordariomycetes</taxon>
        <taxon>Xylariomycetidae</taxon>
        <taxon>Xylariales</taxon>
        <taxon>Xylariaceae</taxon>
        <taxon>Anthostomella</taxon>
    </lineage>
</organism>
<feature type="region of interest" description="Disordered" evidence="1">
    <location>
        <begin position="1"/>
        <end position="20"/>
    </location>
</feature>
<dbReference type="SMART" id="SM00248">
    <property type="entry name" value="ANK"/>
    <property type="match status" value="2"/>
</dbReference>
<dbReference type="Pfam" id="PF00023">
    <property type="entry name" value="Ank"/>
    <property type="match status" value="1"/>
</dbReference>